<dbReference type="EMBL" id="JBHSBI010000029">
    <property type="protein sequence ID" value="MFC4013711.1"/>
    <property type="molecule type" value="Genomic_DNA"/>
</dbReference>
<evidence type="ECO:0000313" key="3">
    <source>
        <dbReference type="Proteomes" id="UP001595851"/>
    </source>
</evidence>
<dbReference type="InterPro" id="IPR011051">
    <property type="entry name" value="RmlC_Cupin_sf"/>
</dbReference>
<accession>A0ABV8GIF4</accession>
<proteinExistence type="inferred from homology"/>
<dbReference type="Pfam" id="PF00908">
    <property type="entry name" value="dTDP_sugar_isom"/>
    <property type="match status" value="1"/>
</dbReference>
<dbReference type="CDD" id="cd00438">
    <property type="entry name" value="cupin_RmlC"/>
    <property type="match status" value="1"/>
</dbReference>
<comment type="caution">
    <text evidence="2">The sequence shown here is derived from an EMBL/GenBank/DDBJ whole genome shotgun (WGS) entry which is preliminary data.</text>
</comment>
<reference evidence="3" key="1">
    <citation type="journal article" date="2019" name="Int. J. Syst. Evol. Microbiol.">
        <title>The Global Catalogue of Microorganisms (GCM) 10K type strain sequencing project: providing services to taxonomists for standard genome sequencing and annotation.</title>
        <authorList>
            <consortium name="The Broad Institute Genomics Platform"/>
            <consortium name="The Broad Institute Genome Sequencing Center for Infectious Disease"/>
            <person name="Wu L."/>
            <person name="Ma J."/>
        </authorList>
    </citation>
    <scope>NUCLEOTIDE SEQUENCE [LARGE SCALE GENOMIC DNA]</scope>
    <source>
        <strain evidence="3">TBRC 1276</strain>
    </source>
</reference>
<dbReference type="RefSeq" id="WP_379533564.1">
    <property type="nucleotide sequence ID" value="NZ_JBHSBI010000029.1"/>
</dbReference>
<evidence type="ECO:0000256" key="1">
    <source>
        <dbReference type="ARBA" id="ARBA00010154"/>
    </source>
</evidence>
<dbReference type="PANTHER" id="PTHR21047">
    <property type="entry name" value="DTDP-6-DEOXY-D-GLUCOSE-3,5 EPIMERASE"/>
    <property type="match status" value="1"/>
</dbReference>
<keyword evidence="3" id="KW-1185">Reference proteome</keyword>
<dbReference type="Proteomes" id="UP001595851">
    <property type="component" value="Unassembled WGS sequence"/>
</dbReference>
<dbReference type="SUPFAM" id="SSF51182">
    <property type="entry name" value="RmlC-like cupins"/>
    <property type="match status" value="1"/>
</dbReference>
<dbReference type="InterPro" id="IPR000888">
    <property type="entry name" value="RmlC-like"/>
</dbReference>
<dbReference type="PANTHER" id="PTHR21047:SF2">
    <property type="entry name" value="THYMIDINE DIPHOSPHO-4-KETO-RHAMNOSE 3,5-EPIMERASE"/>
    <property type="match status" value="1"/>
</dbReference>
<sequence length="212" mass="23174">MFPRSTLQARELAVEGAFVFASAVYPDERGFFLSPFLKSVFAETVGHPLFPVGQISYSVSRRGVVRGVHFTATPPGTAKLVCCPRGRVLDVVVDVRVGSPTFGRWDSVTLDAANRASLYLPVGVGHLFVALEDDSMMSYTLSQEYVPENELALSPFDPALRLPLPDGAGGILSDRDRAAPSLEQARSAGMLPDYRRCRELTAHFRQEPASSW</sequence>
<name>A0ABV8GIF4_9ACTN</name>
<organism evidence="2 3">
    <name type="scientific">Nonomuraea purpurea</name>
    <dbReference type="NCBI Taxonomy" id="1849276"/>
    <lineage>
        <taxon>Bacteria</taxon>
        <taxon>Bacillati</taxon>
        <taxon>Actinomycetota</taxon>
        <taxon>Actinomycetes</taxon>
        <taxon>Streptosporangiales</taxon>
        <taxon>Streptosporangiaceae</taxon>
        <taxon>Nonomuraea</taxon>
    </lineage>
</organism>
<protein>
    <submittedName>
        <fullName evidence="2">dTDP-4-dehydrorhamnose 3,5-epimerase family protein</fullName>
    </submittedName>
</protein>
<dbReference type="Gene3D" id="2.60.120.10">
    <property type="entry name" value="Jelly Rolls"/>
    <property type="match status" value="1"/>
</dbReference>
<evidence type="ECO:0000313" key="2">
    <source>
        <dbReference type="EMBL" id="MFC4013711.1"/>
    </source>
</evidence>
<gene>
    <name evidence="2" type="ORF">ACFOY2_41245</name>
</gene>
<comment type="similarity">
    <text evidence="1">Belongs to the dTDP-4-dehydrorhamnose 3,5-epimerase family.</text>
</comment>
<dbReference type="InterPro" id="IPR014710">
    <property type="entry name" value="RmlC-like_jellyroll"/>
</dbReference>